<evidence type="ECO:0000256" key="2">
    <source>
        <dbReference type="ARBA" id="ARBA00022884"/>
    </source>
</evidence>
<evidence type="ECO:0000313" key="8">
    <source>
        <dbReference type="Proteomes" id="UP001150538"/>
    </source>
</evidence>
<keyword evidence="1" id="KW-0747">Spliceosome</keyword>
<feature type="domain" description="RRM" evidence="6">
    <location>
        <begin position="1"/>
        <end position="62"/>
    </location>
</feature>
<dbReference type="PANTHER" id="PTHR14089">
    <property type="entry name" value="PRE-MRNA-SPLICING FACTOR RBM22"/>
    <property type="match status" value="1"/>
</dbReference>
<dbReference type="SUPFAM" id="SSF54928">
    <property type="entry name" value="RNA-binding domain, RBD"/>
    <property type="match status" value="1"/>
</dbReference>
<dbReference type="Proteomes" id="UP001150538">
    <property type="component" value="Unassembled WGS sequence"/>
</dbReference>
<gene>
    <name evidence="7" type="primary">CWC2</name>
    <name evidence="7" type="ORF">H4219_005640</name>
</gene>
<feature type="compositionally biased region" description="Basic and acidic residues" evidence="5">
    <location>
        <begin position="104"/>
        <end position="127"/>
    </location>
</feature>
<proteinExistence type="predicted"/>
<dbReference type="Pfam" id="PF00076">
    <property type="entry name" value="RRM_1"/>
    <property type="match status" value="1"/>
</dbReference>
<evidence type="ECO:0000256" key="1">
    <source>
        <dbReference type="ARBA" id="ARBA00022728"/>
    </source>
</evidence>
<keyword evidence="1" id="KW-0507">mRNA processing</keyword>
<comment type="caution">
    <text evidence="7">The sequence shown here is derived from an EMBL/GenBank/DDBJ whole genome shotgun (WGS) entry which is preliminary data.</text>
</comment>
<dbReference type="GO" id="GO:0036002">
    <property type="term" value="F:pre-mRNA binding"/>
    <property type="evidence" value="ECO:0007669"/>
    <property type="project" value="TreeGrafter"/>
</dbReference>
<dbReference type="GO" id="GO:0008380">
    <property type="term" value="P:RNA splicing"/>
    <property type="evidence" value="ECO:0007669"/>
    <property type="project" value="UniProtKB-KW"/>
</dbReference>
<keyword evidence="3" id="KW-0508">mRNA splicing</keyword>
<evidence type="ECO:0000313" key="7">
    <source>
        <dbReference type="EMBL" id="KAJ1912351.1"/>
    </source>
</evidence>
<keyword evidence="2 4" id="KW-0694">RNA-binding</keyword>
<evidence type="ECO:0000256" key="5">
    <source>
        <dbReference type="SAM" id="MobiDB-lite"/>
    </source>
</evidence>
<dbReference type="GO" id="GO:0071007">
    <property type="term" value="C:U2-type catalytic step 2 spliceosome"/>
    <property type="evidence" value="ECO:0007669"/>
    <property type="project" value="TreeGrafter"/>
</dbReference>
<feature type="compositionally biased region" description="Low complexity" evidence="5">
    <location>
        <begin position="128"/>
        <end position="146"/>
    </location>
</feature>
<reference evidence="7" key="1">
    <citation type="submission" date="2022-07" db="EMBL/GenBank/DDBJ databases">
        <title>Phylogenomic reconstructions and comparative analyses of Kickxellomycotina fungi.</title>
        <authorList>
            <person name="Reynolds N.K."/>
            <person name="Stajich J.E."/>
            <person name="Barry K."/>
            <person name="Grigoriev I.V."/>
            <person name="Crous P."/>
            <person name="Smith M.E."/>
        </authorList>
    </citation>
    <scope>NUCLEOTIDE SEQUENCE</scope>
    <source>
        <strain evidence="7">NBRC 100468</strain>
    </source>
</reference>
<evidence type="ECO:0000259" key="6">
    <source>
        <dbReference type="PROSITE" id="PS50102"/>
    </source>
</evidence>
<dbReference type="InterPro" id="IPR000504">
    <property type="entry name" value="RRM_dom"/>
</dbReference>
<dbReference type="OrthoDB" id="10251848at2759"/>
<dbReference type="GO" id="GO:0017070">
    <property type="term" value="F:U6 snRNA binding"/>
    <property type="evidence" value="ECO:0007669"/>
    <property type="project" value="TreeGrafter"/>
</dbReference>
<sequence length="227" mass="25260">MKDIVVNHFSEWGDLDSVKVLEEKGVAFVTYMNRTNAEFAKEAMDRQSLNNNEILNIRWAFDDPNEKAKQAYKRKAELMAYQAMISGDDDLPAEFNQGVVNKLDQMDKEREEREQKRRALVYGDHENSNNNSNDVDGCVVDGDSGSKNVTGQNPQNNTSLSDGGGILSIGAFEALKKFSKIDKQPPPIKENEPASNKEVKKATTPNLASMLGDYASDDESSSDSRDN</sequence>
<feature type="compositionally biased region" description="Polar residues" evidence="5">
    <location>
        <begin position="147"/>
        <end position="158"/>
    </location>
</feature>
<dbReference type="CDD" id="cd12360">
    <property type="entry name" value="RRM_cwf2"/>
    <property type="match status" value="1"/>
</dbReference>
<protein>
    <submittedName>
        <fullName evidence="7">Pre-mRNA-splicing factor</fullName>
    </submittedName>
</protein>
<dbReference type="PROSITE" id="PS50102">
    <property type="entry name" value="RRM"/>
    <property type="match status" value="1"/>
</dbReference>
<dbReference type="InterPro" id="IPR012677">
    <property type="entry name" value="Nucleotide-bd_a/b_plait_sf"/>
</dbReference>
<dbReference type="InterPro" id="IPR039171">
    <property type="entry name" value="Cwc2/Slt11"/>
</dbReference>
<dbReference type="GO" id="GO:0000974">
    <property type="term" value="C:Prp19 complex"/>
    <property type="evidence" value="ECO:0007669"/>
    <property type="project" value="TreeGrafter"/>
</dbReference>
<feature type="compositionally biased region" description="Basic and acidic residues" evidence="5">
    <location>
        <begin position="178"/>
        <end position="201"/>
    </location>
</feature>
<dbReference type="GO" id="GO:0071006">
    <property type="term" value="C:U2-type catalytic step 1 spliceosome"/>
    <property type="evidence" value="ECO:0007669"/>
    <property type="project" value="TreeGrafter"/>
</dbReference>
<organism evidence="7 8">
    <name type="scientific">Mycoemilia scoparia</name>
    <dbReference type="NCBI Taxonomy" id="417184"/>
    <lineage>
        <taxon>Eukaryota</taxon>
        <taxon>Fungi</taxon>
        <taxon>Fungi incertae sedis</taxon>
        <taxon>Zoopagomycota</taxon>
        <taxon>Kickxellomycotina</taxon>
        <taxon>Kickxellomycetes</taxon>
        <taxon>Kickxellales</taxon>
        <taxon>Kickxellaceae</taxon>
        <taxon>Mycoemilia</taxon>
    </lineage>
</organism>
<dbReference type="InterPro" id="IPR034181">
    <property type="entry name" value="Cwc2_RRM"/>
</dbReference>
<feature type="region of interest" description="Disordered" evidence="5">
    <location>
        <begin position="103"/>
        <end position="164"/>
    </location>
</feature>
<dbReference type="PANTHER" id="PTHR14089:SF2">
    <property type="entry name" value="PRE-MRNA-SPLICING FACTOR CWC2"/>
    <property type="match status" value="1"/>
</dbReference>
<name>A0A9W7ZWS8_9FUNG</name>
<dbReference type="EMBL" id="JANBPU010000354">
    <property type="protein sequence ID" value="KAJ1912351.1"/>
    <property type="molecule type" value="Genomic_DNA"/>
</dbReference>
<evidence type="ECO:0000256" key="4">
    <source>
        <dbReference type="PROSITE-ProRule" id="PRU00176"/>
    </source>
</evidence>
<accession>A0A9W7ZWS8</accession>
<dbReference type="InterPro" id="IPR035979">
    <property type="entry name" value="RBD_domain_sf"/>
</dbReference>
<dbReference type="AlphaFoldDB" id="A0A9W7ZWS8"/>
<feature type="region of interest" description="Disordered" evidence="5">
    <location>
        <begin position="178"/>
        <end position="227"/>
    </location>
</feature>
<evidence type="ECO:0000256" key="3">
    <source>
        <dbReference type="ARBA" id="ARBA00023187"/>
    </source>
</evidence>
<keyword evidence="8" id="KW-1185">Reference proteome</keyword>
<dbReference type="Gene3D" id="3.30.70.330">
    <property type="match status" value="1"/>
</dbReference>